<dbReference type="PROSITE" id="PS51257">
    <property type="entry name" value="PROKAR_LIPOPROTEIN"/>
    <property type="match status" value="1"/>
</dbReference>
<dbReference type="PANTHER" id="PTHR40446:SF2">
    <property type="entry name" value="N-ACETYLGLUCOSAMINE-1-PHOSPHODIESTER ALPHA-N-ACETYLGLUCOSAMINIDASE"/>
    <property type="match status" value="1"/>
</dbReference>
<evidence type="ECO:0000259" key="1">
    <source>
        <dbReference type="PROSITE" id="PS50853"/>
    </source>
</evidence>
<dbReference type="InterPro" id="IPR036116">
    <property type="entry name" value="FN3_sf"/>
</dbReference>
<dbReference type="CDD" id="cd00063">
    <property type="entry name" value="FN3"/>
    <property type="match status" value="1"/>
</dbReference>
<organism evidence="2">
    <name type="scientific">termite gut metagenome</name>
    <dbReference type="NCBI Taxonomy" id="433724"/>
    <lineage>
        <taxon>unclassified sequences</taxon>
        <taxon>metagenomes</taxon>
        <taxon>organismal metagenomes</taxon>
    </lineage>
</organism>
<dbReference type="Pfam" id="PF09992">
    <property type="entry name" value="NAGPA"/>
    <property type="match status" value="1"/>
</dbReference>
<dbReference type="EMBL" id="SNRY01000009">
    <property type="protein sequence ID" value="KAA6351756.1"/>
    <property type="molecule type" value="Genomic_DNA"/>
</dbReference>
<dbReference type="InterPro" id="IPR018711">
    <property type="entry name" value="NAGPA"/>
</dbReference>
<dbReference type="Gene3D" id="2.60.40.10">
    <property type="entry name" value="Immunoglobulins"/>
    <property type="match status" value="1"/>
</dbReference>
<dbReference type="SUPFAM" id="SSF49265">
    <property type="entry name" value="Fibronectin type III"/>
    <property type="match status" value="1"/>
</dbReference>
<proteinExistence type="predicted"/>
<dbReference type="PANTHER" id="PTHR40446">
    <property type="entry name" value="N-ACETYLGLUCOSAMINE-1-PHOSPHODIESTER ALPHA-N-ACETYLGLUCOSAMINIDASE"/>
    <property type="match status" value="1"/>
</dbReference>
<reference evidence="2" key="1">
    <citation type="submission" date="2019-03" db="EMBL/GenBank/DDBJ databases">
        <title>Single cell metagenomics reveals metabolic interactions within the superorganism composed of flagellate Streblomastix strix and complex community of Bacteroidetes bacteria on its surface.</title>
        <authorList>
            <person name="Treitli S.C."/>
            <person name="Kolisko M."/>
            <person name="Husnik F."/>
            <person name="Keeling P."/>
            <person name="Hampl V."/>
        </authorList>
    </citation>
    <scope>NUCLEOTIDE SEQUENCE</scope>
    <source>
        <strain evidence="2">STM</strain>
    </source>
</reference>
<comment type="caution">
    <text evidence="2">The sequence shown here is derived from an EMBL/GenBank/DDBJ whole genome shotgun (WGS) entry which is preliminary data.</text>
</comment>
<sequence>MIKQLILAIFWASAFIACSSDDNNGSEQSGSVDAPSNITVERLGETNVLLRWTDNSNNETGFKILQRKADTSENKEIGEVAANVTEYTIDQGLEEGNIYYFGVQSFSKTNSSRAIYVLYRMEVLGDIPNISIIGNVTANSVCISASYQVTNIAGHSNVKYGLCWSADGAPTINSQIQYGPELPTDGSAVLQVISNALLDYGKFYKIRAFLTTSTGTYYSTESTVALGNEYQSVQLTWNKLAKSTLPSEIELYETVSSLNGKKFHAWYAIGDLSTGNVEVQVNVPSSIATIDAQLASFNGDCYLLVNGGYFYNSSHTGLAIINSVKTGSISPVRGSLKTADEEYNILYYITRGIFGVSTSGKPDVYWGGTDDSGNPFYFDRPLPSVKGEAKYGVISNTNPTAAISWNPKHALSAGPVLLKEGKITFDFTETTNGADFYLSNYEIIPYDIFGPSISPDRTAIGHRQDGKVVIFICDGRITASEGATLTELAQIMKGLGCVGAINLDGGGSTGMVVGSEHLNDMTGGNRAVVSTIGFFKKK</sequence>
<name>A0A5J4SZS5_9ZZZZ</name>
<protein>
    <recommendedName>
        <fullName evidence="1">Fibronectin type-III domain-containing protein</fullName>
    </recommendedName>
</protein>
<evidence type="ECO:0000313" key="2">
    <source>
        <dbReference type="EMBL" id="KAA6351756.1"/>
    </source>
</evidence>
<dbReference type="PROSITE" id="PS50853">
    <property type="entry name" value="FN3"/>
    <property type="match status" value="1"/>
</dbReference>
<accession>A0A5J4SZS5</accession>
<dbReference type="InterPro" id="IPR003961">
    <property type="entry name" value="FN3_dom"/>
</dbReference>
<dbReference type="SMART" id="SM00060">
    <property type="entry name" value="FN3"/>
    <property type="match status" value="1"/>
</dbReference>
<dbReference type="InterPro" id="IPR013783">
    <property type="entry name" value="Ig-like_fold"/>
</dbReference>
<dbReference type="Pfam" id="PF00041">
    <property type="entry name" value="fn3"/>
    <property type="match status" value="1"/>
</dbReference>
<gene>
    <name evidence="2" type="ORF">EZS27_000881</name>
</gene>
<dbReference type="AlphaFoldDB" id="A0A5J4SZS5"/>
<feature type="domain" description="Fibronectin type-III" evidence="1">
    <location>
        <begin position="34"/>
        <end position="126"/>
    </location>
</feature>